<evidence type="ECO:0000313" key="2">
    <source>
        <dbReference type="Proteomes" id="UP000800200"/>
    </source>
</evidence>
<name>A0A6A6DT35_9PEZI</name>
<keyword evidence="2" id="KW-1185">Reference proteome</keyword>
<gene>
    <name evidence="1" type="ORF">K469DRAFT_713793</name>
</gene>
<sequence length="569" mass="63919">MTKSKKRNSVARNANLWDPRDRIHLLAWLDYCIRRGINFEASVVDHLQATTGKTFSWKQVKSKLNSTWKNWGHEDSKLSDIYSRGSSCLKSLLDKEREEIAEVIGHLEQSSAPYRLRNTPSHAAASPPPMASVITIPGPAPNISVPVRGISESQDQLPVELERDLGEKAKQLVEKDSKIMAQENRILSLETRLSSLSKDHDELQHCIRATGAHERDPDLLRKLQYENSILQQRLVVSQNIQKDTASIEGDDLGLTDAEIRRDLDVIERRIAEACSSLGNWESPVMDIQVQPEQFPYVESLLQKACGLKIHQLRQFSLDMDIQKLQLLQSIAAASVCISAFESGFPEFLAKDSLLDKYRELILTQGGIVALRNLDLLAHKSLISEHYFDLDIIMSKSKELASLLSNTLAPFLTPSSPVIGDSEVTDEDVLEPDFFAVVPAAESFPEVFARALRLKSKLFLSQKRYQFIFPQPGDEFSPETMKENGQSYDEYVERDKRNRVHGVPNNRQRVILCLFPSLYSYSLPAAGEGRATKTDAEDVVVNYQNFSLDSALSSTQQPSLVAKAIVLISK</sequence>
<reference evidence="1" key="1">
    <citation type="journal article" date="2020" name="Stud. Mycol.">
        <title>101 Dothideomycetes genomes: a test case for predicting lifestyles and emergence of pathogens.</title>
        <authorList>
            <person name="Haridas S."/>
            <person name="Albert R."/>
            <person name="Binder M."/>
            <person name="Bloem J."/>
            <person name="Labutti K."/>
            <person name="Salamov A."/>
            <person name="Andreopoulos B."/>
            <person name="Baker S."/>
            <person name="Barry K."/>
            <person name="Bills G."/>
            <person name="Bluhm B."/>
            <person name="Cannon C."/>
            <person name="Castanera R."/>
            <person name="Culley D."/>
            <person name="Daum C."/>
            <person name="Ezra D."/>
            <person name="Gonzalez J."/>
            <person name="Henrissat B."/>
            <person name="Kuo A."/>
            <person name="Liang C."/>
            <person name="Lipzen A."/>
            <person name="Lutzoni F."/>
            <person name="Magnuson J."/>
            <person name="Mondo S."/>
            <person name="Nolan M."/>
            <person name="Ohm R."/>
            <person name="Pangilinan J."/>
            <person name="Park H.-J."/>
            <person name="Ramirez L."/>
            <person name="Alfaro M."/>
            <person name="Sun H."/>
            <person name="Tritt A."/>
            <person name="Yoshinaga Y."/>
            <person name="Zwiers L.-H."/>
            <person name="Turgeon B."/>
            <person name="Goodwin S."/>
            <person name="Spatafora J."/>
            <person name="Crous P."/>
            <person name="Grigoriev I."/>
        </authorList>
    </citation>
    <scope>NUCLEOTIDE SEQUENCE</scope>
    <source>
        <strain evidence="1">CBS 207.26</strain>
    </source>
</reference>
<dbReference type="AlphaFoldDB" id="A0A6A6DT35"/>
<dbReference type="Proteomes" id="UP000800200">
    <property type="component" value="Unassembled WGS sequence"/>
</dbReference>
<dbReference type="OrthoDB" id="303107at2759"/>
<proteinExistence type="predicted"/>
<organism evidence="1 2">
    <name type="scientific">Zopfia rhizophila CBS 207.26</name>
    <dbReference type="NCBI Taxonomy" id="1314779"/>
    <lineage>
        <taxon>Eukaryota</taxon>
        <taxon>Fungi</taxon>
        <taxon>Dikarya</taxon>
        <taxon>Ascomycota</taxon>
        <taxon>Pezizomycotina</taxon>
        <taxon>Dothideomycetes</taxon>
        <taxon>Dothideomycetes incertae sedis</taxon>
        <taxon>Zopfiaceae</taxon>
        <taxon>Zopfia</taxon>
    </lineage>
</organism>
<evidence type="ECO:0000313" key="1">
    <source>
        <dbReference type="EMBL" id="KAF2181358.1"/>
    </source>
</evidence>
<protein>
    <submittedName>
        <fullName evidence="1">Uncharacterized protein</fullName>
    </submittedName>
</protein>
<dbReference type="EMBL" id="ML994653">
    <property type="protein sequence ID" value="KAF2181358.1"/>
    <property type="molecule type" value="Genomic_DNA"/>
</dbReference>
<accession>A0A6A6DT35</accession>